<evidence type="ECO:0000256" key="1">
    <source>
        <dbReference type="SAM" id="MobiDB-lite"/>
    </source>
</evidence>
<organism evidence="2 3">
    <name type="scientific">Actinoplanes flavus</name>
    <dbReference type="NCBI Taxonomy" id="2820290"/>
    <lineage>
        <taxon>Bacteria</taxon>
        <taxon>Bacillati</taxon>
        <taxon>Actinomycetota</taxon>
        <taxon>Actinomycetes</taxon>
        <taxon>Micromonosporales</taxon>
        <taxon>Micromonosporaceae</taxon>
        <taxon>Actinoplanes</taxon>
    </lineage>
</organism>
<keyword evidence="3" id="KW-1185">Reference proteome</keyword>
<comment type="caution">
    <text evidence="2">The sequence shown here is derived from an EMBL/GenBank/DDBJ whole genome shotgun (WGS) entry which is preliminary data.</text>
</comment>
<dbReference type="EMBL" id="JAGFNS010000005">
    <property type="protein sequence ID" value="MBO3737711.1"/>
    <property type="molecule type" value="Genomic_DNA"/>
</dbReference>
<evidence type="ECO:0000313" key="3">
    <source>
        <dbReference type="Proteomes" id="UP000679690"/>
    </source>
</evidence>
<sequence length="126" mass="12915">MMRPHQPTASWLLRWLLVVVTLAGVGLVQSTHCTTGPHETSLAAAAGHHHESPAAGQHRTTSRPADTTAGHCDVNAPIAEPAVRAGVVTLPAMTACADTSAPAAALPLIALRAPAVTLTQIGISRI</sequence>
<dbReference type="RefSeq" id="WP_208466919.1">
    <property type="nucleotide sequence ID" value="NZ_JAGFNS010000005.1"/>
</dbReference>
<dbReference type="Proteomes" id="UP000679690">
    <property type="component" value="Unassembled WGS sequence"/>
</dbReference>
<evidence type="ECO:0008006" key="4">
    <source>
        <dbReference type="Google" id="ProtNLM"/>
    </source>
</evidence>
<protein>
    <recommendedName>
        <fullName evidence="4">Secreted protein</fullName>
    </recommendedName>
</protein>
<evidence type="ECO:0000313" key="2">
    <source>
        <dbReference type="EMBL" id="MBO3737711.1"/>
    </source>
</evidence>
<name>A0ABS3UGY6_9ACTN</name>
<proteinExistence type="predicted"/>
<gene>
    <name evidence="2" type="ORF">J5X75_09285</name>
</gene>
<reference evidence="2 3" key="1">
    <citation type="submission" date="2021-03" db="EMBL/GenBank/DDBJ databases">
        <title>Actinoplanes flavus sp. nov., a novel actinomycete isolated from Coconut Palm rhizosphere soil.</title>
        <authorList>
            <person name="Luo X."/>
        </authorList>
    </citation>
    <scope>NUCLEOTIDE SEQUENCE [LARGE SCALE GENOMIC DNA]</scope>
    <source>
        <strain evidence="2 3">NEAU-H7</strain>
    </source>
</reference>
<feature type="region of interest" description="Disordered" evidence="1">
    <location>
        <begin position="45"/>
        <end position="69"/>
    </location>
</feature>
<accession>A0ABS3UGY6</accession>